<dbReference type="Proteomes" id="UP001056436">
    <property type="component" value="Unassembled WGS sequence"/>
</dbReference>
<feature type="compositionally biased region" description="Polar residues" evidence="1">
    <location>
        <begin position="20"/>
        <end position="46"/>
    </location>
</feature>
<keyword evidence="3" id="KW-1185">Reference proteome</keyword>
<sequence length="70" mass="7943">MSRTSTSKDHGHKVPVLPCSQPSDHTTTVPASRKTPSPASHNMWSKRSSKVERDIEKNRDYCRVLARRPD</sequence>
<evidence type="ECO:0000256" key="1">
    <source>
        <dbReference type="SAM" id="MobiDB-lite"/>
    </source>
</evidence>
<evidence type="ECO:0000313" key="2">
    <source>
        <dbReference type="EMBL" id="KAI3551024.1"/>
    </source>
</evidence>
<dbReference type="EMBL" id="SDAQ01000040">
    <property type="protein sequence ID" value="KAI3551024.1"/>
    <property type="molecule type" value="Genomic_DNA"/>
</dbReference>
<feature type="compositionally biased region" description="Basic and acidic residues" evidence="1">
    <location>
        <begin position="49"/>
        <end position="58"/>
    </location>
</feature>
<evidence type="ECO:0000313" key="3">
    <source>
        <dbReference type="Proteomes" id="UP001056436"/>
    </source>
</evidence>
<protein>
    <submittedName>
        <fullName evidence="2">Uncharacterized protein</fullName>
    </submittedName>
</protein>
<comment type="caution">
    <text evidence="2">The sequence shown here is derived from an EMBL/GenBank/DDBJ whole genome shotgun (WGS) entry which is preliminary data.</text>
</comment>
<reference evidence="2" key="1">
    <citation type="submission" date="2019-01" db="EMBL/GenBank/DDBJ databases">
        <title>Colletotrichum abscissum LGMF1257.</title>
        <authorList>
            <person name="Baroncelli R."/>
        </authorList>
    </citation>
    <scope>NUCLEOTIDE SEQUENCE</scope>
    <source>
        <strain evidence="2">Ca142</strain>
    </source>
</reference>
<feature type="region of interest" description="Disordered" evidence="1">
    <location>
        <begin position="1"/>
        <end position="58"/>
    </location>
</feature>
<organism evidence="2 3">
    <name type="scientific">Colletotrichum abscissum</name>
    <dbReference type="NCBI Taxonomy" id="1671311"/>
    <lineage>
        <taxon>Eukaryota</taxon>
        <taxon>Fungi</taxon>
        <taxon>Dikarya</taxon>
        <taxon>Ascomycota</taxon>
        <taxon>Pezizomycotina</taxon>
        <taxon>Sordariomycetes</taxon>
        <taxon>Hypocreomycetidae</taxon>
        <taxon>Glomerellales</taxon>
        <taxon>Glomerellaceae</taxon>
        <taxon>Colletotrichum</taxon>
        <taxon>Colletotrichum acutatum species complex</taxon>
    </lineage>
</organism>
<accession>A0A9P9XEE1</accession>
<name>A0A9P9XEE1_9PEZI</name>
<dbReference type="AlphaFoldDB" id="A0A9P9XEE1"/>
<gene>
    <name evidence="2" type="ORF">CABS02_07367</name>
</gene>
<proteinExistence type="predicted"/>